<feature type="transmembrane region" description="Helical" evidence="1">
    <location>
        <begin position="84"/>
        <end position="108"/>
    </location>
</feature>
<keyword evidence="1" id="KW-1133">Transmembrane helix</keyword>
<dbReference type="RefSeq" id="WP_108115410.1">
    <property type="nucleotide sequence ID" value="NZ_QBKT01000006.1"/>
</dbReference>
<comment type="caution">
    <text evidence="2">The sequence shown here is derived from an EMBL/GenBank/DDBJ whole genome shotgun (WGS) entry which is preliminary data.</text>
</comment>
<evidence type="ECO:0000313" key="2">
    <source>
        <dbReference type="EMBL" id="PTX60466.1"/>
    </source>
</evidence>
<sequence>MFSNILNAIKNIVGSIIAFLFSLSEREPSETTWVVVSVIGICSAEYIYYISSDEGYFLTAIFVAIIGVFAAILIFNFLRAIPALFALVIISGIVMGTIIGIVAFIEFLSEIKIWSK</sequence>
<dbReference type="Proteomes" id="UP000244090">
    <property type="component" value="Unassembled WGS sequence"/>
</dbReference>
<accession>A0A2T6BWQ2</accession>
<gene>
    <name evidence="2" type="ORF">C8N46_106110</name>
</gene>
<dbReference type="AlphaFoldDB" id="A0A2T6BWQ2"/>
<protein>
    <submittedName>
        <fullName evidence="2">Uncharacterized protein</fullName>
    </submittedName>
</protein>
<feature type="transmembrane region" description="Helical" evidence="1">
    <location>
        <begin position="56"/>
        <end position="78"/>
    </location>
</feature>
<feature type="transmembrane region" description="Helical" evidence="1">
    <location>
        <begin position="31"/>
        <end position="49"/>
    </location>
</feature>
<keyword evidence="3" id="KW-1185">Reference proteome</keyword>
<dbReference type="EMBL" id="QBKT01000006">
    <property type="protein sequence ID" value="PTX60466.1"/>
    <property type="molecule type" value="Genomic_DNA"/>
</dbReference>
<evidence type="ECO:0000256" key="1">
    <source>
        <dbReference type="SAM" id="Phobius"/>
    </source>
</evidence>
<evidence type="ECO:0000313" key="3">
    <source>
        <dbReference type="Proteomes" id="UP000244090"/>
    </source>
</evidence>
<keyword evidence="1" id="KW-0812">Transmembrane</keyword>
<organism evidence="2 3">
    <name type="scientific">Kordia periserrulae</name>
    <dbReference type="NCBI Taxonomy" id="701523"/>
    <lineage>
        <taxon>Bacteria</taxon>
        <taxon>Pseudomonadati</taxon>
        <taxon>Bacteroidota</taxon>
        <taxon>Flavobacteriia</taxon>
        <taxon>Flavobacteriales</taxon>
        <taxon>Flavobacteriaceae</taxon>
        <taxon>Kordia</taxon>
    </lineage>
</organism>
<keyword evidence="1" id="KW-0472">Membrane</keyword>
<reference evidence="2 3" key="1">
    <citation type="submission" date="2018-04" db="EMBL/GenBank/DDBJ databases">
        <title>Genomic Encyclopedia of Archaeal and Bacterial Type Strains, Phase II (KMG-II): from individual species to whole genera.</title>
        <authorList>
            <person name="Goeker M."/>
        </authorList>
    </citation>
    <scope>NUCLEOTIDE SEQUENCE [LARGE SCALE GENOMIC DNA]</scope>
    <source>
        <strain evidence="2 3">DSM 25731</strain>
    </source>
</reference>
<proteinExistence type="predicted"/>
<name>A0A2T6BWQ2_9FLAO</name>